<keyword evidence="3" id="KW-1185">Reference proteome</keyword>
<evidence type="ECO:0000313" key="2">
    <source>
        <dbReference type="EMBL" id="KAJ5598949.1"/>
    </source>
</evidence>
<protein>
    <recommendedName>
        <fullName evidence="4">Kinesin light chain</fullName>
    </recommendedName>
</protein>
<dbReference type="EMBL" id="JAQJAC010000001">
    <property type="protein sequence ID" value="KAJ5598949.1"/>
    <property type="molecule type" value="Genomic_DNA"/>
</dbReference>
<organism evidence="2 3">
    <name type="scientific">Penicillium hetheringtonii</name>
    <dbReference type="NCBI Taxonomy" id="911720"/>
    <lineage>
        <taxon>Eukaryota</taxon>
        <taxon>Fungi</taxon>
        <taxon>Dikarya</taxon>
        <taxon>Ascomycota</taxon>
        <taxon>Pezizomycotina</taxon>
        <taxon>Eurotiomycetes</taxon>
        <taxon>Eurotiomycetidae</taxon>
        <taxon>Eurotiales</taxon>
        <taxon>Aspergillaceae</taxon>
        <taxon>Penicillium</taxon>
    </lineage>
</organism>
<dbReference type="AlphaFoldDB" id="A0AAD6H029"/>
<name>A0AAD6H029_9EURO</name>
<dbReference type="PANTHER" id="PTHR46082">
    <property type="entry name" value="ATP/GTP-BINDING PROTEIN-RELATED"/>
    <property type="match status" value="1"/>
</dbReference>
<accession>A0AAD6H029</accession>
<dbReference type="SUPFAM" id="SSF48452">
    <property type="entry name" value="TPR-like"/>
    <property type="match status" value="1"/>
</dbReference>
<comment type="caution">
    <text evidence="2">The sequence shown here is derived from an EMBL/GenBank/DDBJ whole genome shotgun (WGS) entry which is preliminary data.</text>
</comment>
<dbReference type="PANTHER" id="PTHR46082:SF11">
    <property type="entry name" value="AAA+ ATPASE DOMAIN-CONTAINING PROTEIN-RELATED"/>
    <property type="match status" value="1"/>
</dbReference>
<reference evidence="2 3" key="1">
    <citation type="journal article" date="2023" name="IMA Fungus">
        <title>Comparative genomic study of the Penicillium genus elucidates a diverse pangenome and 15 lateral gene transfer events.</title>
        <authorList>
            <person name="Petersen C."/>
            <person name="Sorensen T."/>
            <person name="Nielsen M.R."/>
            <person name="Sondergaard T.E."/>
            <person name="Sorensen J.L."/>
            <person name="Fitzpatrick D.A."/>
            <person name="Frisvad J.C."/>
            <person name="Nielsen K.L."/>
        </authorList>
    </citation>
    <scope>NUCLEOTIDE SEQUENCE [LARGE SCALE GENOMIC DNA]</scope>
    <source>
        <strain evidence="2 3">IBT 29057</strain>
    </source>
</reference>
<evidence type="ECO:0000313" key="3">
    <source>
        <dbReference type="Proteomes" id="UP001216150"/>
    </source>
</evidence>
<evidence type="ECO:0008006" key="4">
    <source>
        <dbReference type="Google" id="ProtNLM"/>
    </source>
</evidence>
<dbReference type="Proteomes" id="UP001216150">
    <property type="component" value="Unassembled WGS sequence"/>
</dbReference>
<dbReference type="InterPro" id="IPR053137">
    <property type="entry name" value="NLR-like"/>
</dbReference>
<sequence length="203" mass="22626">MKNNALMRMEIMRGTVDGGSDTWALENTPSNALTGVQKLQMAIEGLKWLRQTKKDTPFDHDETSTLKIMTGLATCYTLLGCRTEAWPLYETVLESIRSQLGSEHPKTLLAMVTVANAYESSGKLWEARALHEQAVNLSRREFGEAHPLTIRAIGNLADTYLYLDCLDIAVELSEQLMSIARTKLDDESPPHSLHYQSAGELLS</sequence>
<dbReference type="InterPro" id="IPR011990">
    <property type="entry name" value="TPR-like_helical_dom_sf"/>
</dbReference>
<feature type="region of interest" description="Disordered" evidence="1">
    <location>
        <begin position="183"/>
        <end position="203"/>
    </location>
</feature>
<dbReference type="Gene3D" id="1.25.40.10">
    <property type="entry name" value="Tetratricopeptide repeat domain"/>
    <property type="match status" value="1"/>
</dbReference>
<evidence type="ECO:0000256" key="1">
    <source>
        <dbReference type="SAM" id="MobiDB-lite"/>
    </source>
</evidence>
<proteinExistence type="predicted"/>
<dbReference type="Pfam" id="PF13424">
    <property type="entry name" value="TPR_12"/>
    <property type="match status" value="1"/>
</dbReference>
<gene>
    <name evidence="2" type="ORF">N7450_000016</name>
</gene>